<protein>
    <submittedName>
        <fullName evidence="1">Uncharacterized protein</fullName>
    </submittedName>
</protein>
<organism evidence="1 2">
    <name type="scientific">Trametes sanguinea</name>
    <dbReference type="NCBI Taxonomy" id="158606"/>
    <lineage>
        <taxon>Eukaryota</taxon>
        <taxon>Fungi</taxon>
        <taxon>Dikarya</taxon>
        <taxon>Basidiomycota</taxon>
        <taxon>Agaricomycotina</taxon>
        <taxon>Agaricomycetes</taxon>
        <taxon>Polyporales</taxon>
        <taxon>Polyporaceae</taxon>
        <taxon>Trametes</taxon>
    </lineage>
</organism>
<reference evidence="1" key="1">
    <citation type="submission" date="2022-08" db="EMBL/GenBank/DDBJ databases">
        <title>Genome Sequence of Pycnoporus sanguineus.</title>
        <authorList>
            <person name="Buettner E."/>
        </authorList>
    </citation>
    <scope>NUCLEOTIDE SEQUENCE</scope>
    <source>
        <strain evidence="1">CG-C14</strain>
    </source>
</reference>
<comment type="caution">
    <text evidence="1">The sequence shown here is derived from an EMBL/GenBank/DDBJ whole genome shotgun (WGS) entry which is preliminary data.</text>
</comment>
<name>A0ACC1P4W9_9APHY</name>
<dbReference type="Proteomes" id="UP001144978">
    <property type="component" value="Unassembled WGS sequence"/>
</dbReference>
<evidence type="ECO:0000313" key="2">
    <source>
        <dbReference type="Proteomes" id="UP001144978"/>
    </source>
</evidence>
<evidence type="ECO:0000313" key="1">
    <source>
        <dbReference type="EMBL" id="KAJ2985876.1"/>
    </source>
</evidence>
<dbReference type="EMBL" id="JANSHE010003493">
    <property type="protein sequence ID" value="KAJ2985876.1"/>
    <property type="molecule type" value="Genomic_DNA"/>
</dbReference>
<sequence length="635" mass="71805">MRRFGSLTTPGHKKQDELSASDVWYFLYAIETREEPPQRPVNQPRLRVKPSTPAVACRLCTGKWQTWKCAHGQTTLIREHLQKLHYEEWSKSVITEKLKGWENLMAQSDDSAVRGRRSSAYQSEPFTPDGFLRRLGNVIAEENLSIQIVDSEALRDLILYASTAPELLEEGDIPHRTHMHKLLIKRYASEIQKLRHDLQGALGRISFTCDLWSCRVLKGFMAVTLHYCAKDQTNQLVLQTWLGAFRHIKGSHTGPNLARHFVGILEELGILHKIGVITMDNGSNCGTMLDDLERILTEKGIRFDRKGNRIRCFPHVVNISVQRGLRALGCATKKSDLNADDGDSETLREFNHNDRSAELETQARHTATELVDPPLHVEAHAPASADPSDPTFDEFEAAHDPDFNDALQDDLEYAAALSQNPVKAARTLINKARQSGQRREEFEHIVAEGIRTQLFGESNEPRGRQLLRDVDTRWSSTFLMIDRLLSLYPAVQLLMNKHDRDALLSDKQLDVLSDIREFLSIPHAVQELLSSENAPTASLALPAYTELIEILKGAKVKLPHIGHGIQAAIGALEQYMAYTRQTRVYALAMVINPTLKFMWLQENWRPNEVETARGWLIDAVNARVSHCSSPQQHGT</sequence>
<accession>A0ACC1P4W9</accession>
<keyword evidence="2" id="KW-1185">Reference proteome</keyword>
<gene>
    <name evidence="1" type="ORF">NUW54_g9999</name>
</gene>
<proteinExistence type="predicted"/>